<dbReference type="PANTHER" id="PTHR36930:SF1">
    <property type="entry name" value="MOSC DOMAIN-CONTAINING PROTEIN"/>
    <property type="match status" value="1"/>
</dbReference>
<dbReference type="InterPro" id="IPR052716">
    <property type="entry name" value="MOSC_domain"/>
</dbReference>
<sequence>MTTPRVHSTHRSSDGSFSKTYTPSIRLITNYGVEGDFHAGSTVRQQDRARENPNSPNLRQIHLIPYELFNELSTYGYTIQPGELGENVTTYGIDLLSLPRDTYLYFGSGDDMSIVRITGLRDPGKGVEQHKSGLLGKLKYRAEDGSIVRKCGVMGVVAQGGAIKTGDSIRVVYPEQRYGLAPV</sequence>
<dbReference type="PANTHER" id="PTHR36930">
    <property type="entry name" value="METAL-SULFUR CLUSTER BIOSYNTHESIS PROTEINS YUAD-RELATED"/>
    <property type="match status" value="1"/>
</dbReference>
<evidence type="ECO:0000313" key="2">
    <source>
        <dbReference type="EMBL" id="KIW01713.1"/>
    </source>
</evidence>
<evidence type="ECO:0000259" key="1">
    <source>
        <dbReference type="PROSITE" id="PS51340"/>
    </source>
</evidence>
<dbReference type="Proteomes" id="UP000053259">
    <property type="component" value="Unassembled WGS sequence"/>
</dbReference>
<feature type="domain" description="MOSC" evidence="1">
    <location>
        <begin position="20"/>
        <end position="172"/>
    </location>
</feature>
<protein>
    <recommendedName>
        <fullName evidence="1">MOSC domain-containing protein</fullName>
    </recommendedName>
</protein>
<dbReference type="InterPro" id="IPR011037">
    <property type="entry name" value="Pyrv_Knase-like_insert_dom_sf"/>
</dbReference>
<proteinExistence type="predicted"/>
<dbReference type="PROSITE" id="PS51340">
    <property type="entry name" value="MOSC"/>
    <property type="match status" value="1"/>
</dbReference>
<keyword evidence="3" id="KW-1185">Reference proteome</keyword>
<dbReference type="SUPFAM" id="SSF50800">
    <property type="entry name" value="PK beta-barrel domain-like"/>
    <property type="match status" value="1"/>
</dbReference>
<dbReference type="STRING" id="253628.A0A0D2A4J9"/>
<dbReference type="GO" id="GO:0030170">
    <property type="term" value="F:pyridoxal phosphate binding"/>
    <property type="evidence" value="ECO:0007669"/>
    <property type="project" value="InterPro"/>
</dbReference>
<dbReference type="GO" id="GO:0003824">
    <property type="term" value="F:catalytic activity"/>
    <property type="evidence" value="ECO:0007669"/>
    <property type="project" value="InterPro"/>
</dbReference>
<dbReference type="AlphaFoldDB" id="A0A0D2A4J9"/>
<reference evidence="2 3" key="1">
    <citation type="submission" date="2015-01" db="EMBL/GenBank/DDBJ databases">
        <title>The Genome Sequence of Ochroconis gallopava CBS43764.</title>
        <authorList>
            <consortium name="The Broad Institute Genomics Platform"/>
            <person name="Cuomo C."/>
            <person name="de Hoog S."/>
            <person name="Gorbushina A."/>
            <person name="Stielow B."/>
            <person name="Teixiera M."/>
            <person name="Abouelleil A."/>
            <person name="Chapman S.B."/>
            <person name="Priest M."/>
            <person name="Young S.K."/>
            <person name="Wortman J."/>
            <person name="Nusbaum C."/>
            <person name="Birren B."/>
        </authorList>
    </citation>
    <scope>NUCLEOTIDE SEQUENCE [LARGE SCALE GENOMIC DNA]</scope>
    <source>
        <strain evidence="2 3">CBS 43764</strain>
    </source>
</reference>
<dbReference type="GO" id="GO:0030151">
    <property type="term" value="F:molybdenum ion binding"/>
    <property type="evidence" value="ECO:0007669"/>
    <property type="project" value="InterPro"/>
</dbReference>
<gene>
    <name evidence="2" type="ORF">PV09_06890</name>
</gene>
<dbReference type="EMBL" id="KN847553">
    <property type="protein sequence ID" value="KIW01713.1"/>
    <property type="molecule type" value="Genomic_DNA"/>
</dbReference>
<dbReference type="VEuPathDB" id="FungiDB:PV09_06890"/>
<organism evidence="2 3">
    <name type="scientific">Verruconis gallopava</name>
    <dbReference type="NCBI Taxonomy" id="253628"/>
    <lineage>
        <taxon>Eukaryota</taxon>
        <taxon>Fungi</taxon>
        <taxon>Dikarya</taxon>
        <taxon>Ascomycota</taxon>
        <taxon>Pezizomycotina</taxon>
        <taxon>Dothideomycetes</taxon>
        <taxon>Pleosporomycetidae</taxon>
        <taxon>Venturiales</taxon>
        <taxon>Sympoventuriaceae</taxon>
        <taxon>Verruconis</taxon>
    </lineage>
</organism>
<dbReference type="OrthoDB" id="14384at2759"/>
<evidence type="ECO:0000313" key="3">
    <source>
        <dbReference type="Proteomes" id="UP000053259"/>
    </source>
</evidence>
<dbReference type="HOGENOM" id="CLU_092690_0_0_1"/>
<dbReference type="Gene3D" id="2.40.33.20">
    <property type="entry name" value="PK beta-barrel domain-like"/>
    <property type="match status" value="1"/>
</dbReference>
<dbReference type="InterPro" id="IPR005302">
    <property type="entry name" value="MoCF_Sase_C"/>
</dbReference>
<accession>A0A0D2A4J9</accession>
<dbReference type="GeneID" id="27314863"/>
<name>A0A0D2A4J9_9PEZI</name>
<dbReference type="InParanoid" id="A0A0D2A4J9"/>
<dbReference type="RefSeq" id="XP_016211582.1">
    <property type="nucleotide sequence ID" value="XM_016360596.1"/>
</dbReference>